<proteinExistence type="inferred from homology"/>
<keyword evidence="5" id="KW-1185">Reference proteome</keyword>
<feature type="compositionally biased region" description="Acidic residues" evidence="3">
    <location>
        <begin position="393"/>
        <end position="403"/>
    </location>
</feature>
<dbReference type="Gene3D" id="1.25.40.10">
    <property type="entry name" value="Tetratricopeptide repeat domain"/>
    <property type="match status" value="4"/>
</dbReference>
<feature type="repeat" description="PPR" evidence="2">
    <location>
        <begin position="575"/>
        <end position="609"/>
    </location>
</feature>
<dbReference type="InterPro" id="IPR011990">
    <property type="entry name" value="TPR-like_helical_dom_sf"/>
</dbReference>
<evidence type="ECO:0000256" key="2">
    <source>
        <dbReference type="PROSITE-ProRule" id="PRU00708"/>
    </source>
</evidence>
<feature type="repeat" description="PPR" evidence="2">
    <location>
        <begin position="199"/>
        <end position="233"/>
    </location>
</feature>
<dbReference type="InterPro" id="IPR050872">
    <property type="entry name" value="PPR_P_subfamily"/>
</dbReference>
<dbReference type="GeneID" id="17321141"/>
<reference evidence="5" key="1">
    <citation type="journal article" date="2013" name="Proc. Natl. Acad. Sci. U.S.A.">
        <title>Genome structure and metabolic features in the red seaweed Chondrus crispus shed light on evolution of the Archaeplastida.</title>
        <authorList>
            <person name="Collen J."/>
            <person name="Porcel B."/>
            <person name="Carre W."/>
            <person name="Ball S.G."/>
            <person name="Chaparro C."/>
            <person name="Tonon T."/>
            <person name="Barbeyron T."/>
            <person name="Michel G."/>
            <person name="Noel B."/>
            <person name="Valentin K."/>
            <person name="Elias M."/>
            <person name="Artiguenave F."/>
            <person name="Arun A."/>
            <person name="Aury J.M."/>
            <person name="Barbosa-Neto J.F."/>
            <person name="Bothwell J.H."/>
            <person name="Bouget F.Y."/>
            <person name="Brillet L."/>
            <person name="Cabello-Hurtado F."/>
            <person name="Capella-Gutierrez S."/>
            <person name="Charrier B."/>
            <person name="Cladiere L."/>
            <person name="Cock J.M."/>
            <person name="Coelho S.M."/>
            <person name="Colleoni C."/>
            <person name="Czjzek M."/>
            <person name="Da Silva C."/>
            <person name="Delage L."/>
            <person name="Denoeud F."/>
            <person name="Deschamps P."/>
            <person name="Dittami S.M."/>
            <person name="Gabaldon T."/>
            <person name="Gachon C.M."/>
            <person name="Groisillier A."/>
            <person name="Herve C."/>
            <person name="Jabbari K."/>
            <person name="Katinka M."/>
            <person name="Kloareg B."/>
            <person name="Kowalczyk N."/>
            <person name="Labadie K."/>
            <person name="Leblanc C."/>
            <person name="Lopez P.J."/>
            <person name="McLachlan D.H."/>
            <person name="Meslet-Cladiere L."/>
            <person name="Moustafa A."/>
            <person name="Nehr Z."/>
            <person name="Nyvall Collen P."/>
            <person name="Panaud O."/>
            <person name="Partensky F."/>
            <person name="Poulain J."/>
            <person name="Rensing S.A."/>
            <person name="Rousvoal S."/>
            <person name="Samson G."/>
            <person name="Symeonidi A."/>
            <person name="Weissenbach J."/>
            <person name="Zambounis A."/>
            <person name="Wincker P."/>
            <person name="Boyen C."/>
        </authorList>
    </citation>
    <scope>NUCLEOTIDE SEQUENCE [LARGE SCALE GENOMIC DNA]</scope>
    <source>
        <strain evidence="5">cv. Stackhouse</strain>
    </source>
</reference>
<dbReference type="Proteomes" id="UP000012073">
    <property type="component" value="Unassembled WGS sequence"/>
</dbReference>
<dbReference type="PANTHER" id="PTHR46128">
    <property type="entry name" value="MITOCHONDRIAL GROUP I INTRON SPLICING FACTOR CCM1"/>
    <property type="match status" value="1"/>
</dbReference>
<comment type="similarity">
    <text evidence="1">Belongs to the PPR family. P subfamily.</text>
</comment>
<feature type="region of interest" description="Disordered" evidence="3">
    <location>
        <begin position="351"/>
        <end position="428"/>
    </location>
</feature>
<dbReference type="InterPro" id="IPR002885">
    <property type="entry name" value="PPR_rpt"/>
</dbReference>
<dbReference type="OMA" id="HEHMITI"/>
<dbReference type="OrthoDB" id="5866at2759"/>
<evidence type="ECO:0000313" key="4">
    <source>
        <dbReference type="EMBL" id="CDF33629.1"/>
    </source>
</evidence>
<dbReference type="PhylomeDB" id="R7Q6H8"/>
<dbReference type="PROSITE" id="PS51375">
    <property type="entry name" value="PPR"/>
    <property type="match status" value="9"/>
</dbReference>
<dbReference type="Pfam" id="PF13041">
    <property type="entry name" value="PPR_2"/>
    <property type="match status" value="1"/>
</dbReference>
<dbReference type="AlphaFoldDB" id="R7Q6H8"/>
<evidence type="ECO:0000256" key="1">
    <source>
        <dbReference type="ARBA" id="ARBA00007626"/>
    </source>
</evidence>
<feature type="repeat" description="PPR" evidence="2">
    <location>
        <begin position="269"/>
        <end position="299"/>
    </location>
</feature>
<feature type="repeat" description="PPR" evidence="2">
    <location>
        <begin position="501"/>
        <end position="535"/>
    </location>
</feature>
<name>R7Q6H8_CHOCR</name>
<feature type="region of interest" description="Disordered" evidence="3">
    <location>
        <begin position="28"/>
        <end position="56"/>
    </location>
</feature>
<feature type="repeat" description="PPR" evidence="2">
    <location>
        <begin position="610"/>
        <end position="644"/>
    </location>
</feature>
<dbReference type="Pfam" id="PF13812">
    <property type="entry name" value="PPR_3"/>
    <property type="match status" value="4"/>
</dbReference>
<dbReference type="RefSeq" id="XP_005713432.1">
    <property type="nucleotide sequence ID" value="XM_005713375.1"/>
</dbReference>
<feature type="compositionally biased region" description="Acidic residues" evidence="3">
    <location>
        <begin position="414"/>
        <end position="423"/>
    </location>
</feature>
<sequence length="767" mass="84731">MPPILFAATAPRSCPRIFLHAHPPMCSATPPPPDAATARPHSRKRVRSRTPRPPRTSVAGLDAAISAGALSLLPELVARDVDTLSYGAILRVLSALTKAALWRPAVRVYDAAALNHGIKIRFTSRIYTDLFFSLMKLGGPRDADRAFEEWQYLVDRDRDQTLLGPRAYNFLFVLLSRNARVDEAMSVRNNCSENGFYLNRYSYNAFLNACAKSHRIADAFETLRNMAESNVLPDVVSFNVLIACCVRSGDLDIALGILHRMRDWGILPDVYSYNSIVNGLRKNKMLEEAFQLVALMETEAANGKSIPLITDIPKCVEEPETGHARRQSPEAVDKPAHVVAAAPLIEALTTARRATTAKPGETLTVEHKGKKQGGETREEKGNPAAEQGKNEADEADEADEGEEREAAERKLVDVGEEGEDGEETGVSPDLVTYNTLISGLACEEFPDFERAMRVKQHMESRRVICNEVSYNALMAVAARSNRVQIAFEIYDEMIGKSLRPNCECFTTLITLCGRTNMIDRAFKIHEHMITIGIEPSVITYNALLTACRCSAGRDAGEAALQVFQEMRETPGCTPDVITYSTVIDALGRGGRFGQVRDVLDEMSREGVAPNLVTYTSVISALTRAGDLEGALKVLEDMEGHGIKPNVYTFSSLIHGAGRRGQFHKAFEMLQLMRESGIMASRVTYSMLLQLAVKSGERELLEHVIDVVATDTRLIGTPQLERILYLSDDPDLFVAGKSKQIFAMMNKAIEECIAGSKSQSWNRKFRGR</sequence>
<protein>
    <recommendedName>
        <fullName evidence="6">Pentacotripeptide-repeat region of PRORP domain-containing protein</fullName>
    </recommendedName>
</protein>
<feature type="repeat" description="PPR" evidence="2">
    <location>
        <begin position="234"/>
        <end position="268"/>
    </location>
</feature>
<feature type="repeat" description="PPR" evidence="2">
    <location>
        <begin position="429"/>
        <end position="465"/>
    </location>
</feature>
<evidence type="ECO:0000256" key="3">
    <source>
        <dbReference type="SAM" id="MobiDB-lite"/>
    </source>
</evidence>
<feature type="compositionally biased region" description="Basic and acidic residues" evidence="3">
    <location>
        <begin position="364"/>
        <end position="381"/>
    </location>
</feature>
<evidence type="ECO:0000313" key="5">
    <source>
        <dbReference type="Proteomes" id="UP000012073"/>
    </source>
</evidence>
<dbReference type="Gramene" id="CDF33629">
    <property type="protein sequence ID" value="CDF33629"/>
    <property type="gene ID" value="CHC_T00002161001"/>
</dbReference>
<dbReference type="NCBIfam" id="TIGR00756">
    <property type="entry name" value="PPR"/>
    <property type="match status" value="8"/>
</dbReference>
<feature type="compositionally biased region" description="Basic residues" evidence="3">
    <location>
        <begin position="40"/>
        <end position="52"/>
    </location>
</feature>
<feature type="compositionally biased region" description="Basic and acidic residues" evidence="3">
    <location>
        <begin position="404"/>
        <end position="413"/>
    </location>
</feature>
<feature type="repeat" description="PPR" evidence="2">
    <location>
        <begin position="466"/>
        <end position="500"/>
    </location>
</feature>
<evidence type="ECO:0008006" key="6">
    <source>
        <dbReference type="Google" id="ProtNLM"/>
    </source>
</evidence>
<feature type="repeat" description="PPR" evidence="2">
    <location>
        <begin position="645"/>
        <end position="679"/>
    </location>
</feature>
<dbReference type="Pfam" id="PF01535">
    <property type="entry name" value="PPR"/>
    <property type="match status" value="1"/>
</dbReference>
<dbReference type="STRING" id="2769.R7Q6H8"/>
<dbReference type="KEGG" id="ccp:CHC_T00002161001"/>
<accession>R7Q6H8</accession>
<dbReference type="PANTHER" id="PTHR46128:SF211">
    <property type="entry name" value="PENTACOTRIPEPTIDE-REPEAT REGION OF PRORP DOMAIN-CONTAINING PROTEIN"/>
    <property type="match status" value="1"/>
</dbReference>
<gene>
    <name evidence="4" type="ORF">CHC_T00002161001</name>
</gene>
<organism evidence="4 5">
    <name type="scientific">Chondrus crispus</name>
    <name type="common">Carrageen Irish moss</name>
    <name type="synonym">Polymorpha crispa</name>
    <dbReference type="NCBI Taxonomy" id="2769"/>
    <lineage>
        <taxon>Eukaryota</taxon>
        <taxon>Rhodophyta</taxon>
        <taxon>Florideophyceae</taxon>
        <taxon>Rhodymeniophycidae</taxon>
        <taxon>Gigartinales</taxon>
        <taxon>Gigartinaceae</taxon>
        <taxon>Chondrus</taxon>
    </lineage>
</organism>
<dbReference type="EMBL" id="HG001651">
    <property type="protein sequence ID" value="CDF33629.1"/>
    <property type="molecule type" value="Genomic_DNA"/>
</dbReference>